<name>A0AAD7NFQ9_9AGAR</name>
<dbReference type="Proteomes" id="UP001215598">
    <property type="component" value="Unassembled WGS sequence"/>
</dbReference>
<comment type="caution">
    <text evidence="2">The sequence shown here is derived from an EMBL/GenBank/DDBJ whole genome shotgun (WGS) entry which is preliminary data.</text>
</comment>
<dbReference type="EMBL" id="JARKIB010000037">
    <property type="protein sequence ID" value="KAJ7760347.1"/>
    <property type="molecule type" value="Genomic_DNA"/>
</dbReference>
<sequence length="169" mass="19199">MSQLVTRLLSTTIKRFGFRVSGRWGGFSGPGSEFRPLAARLCTKPKPSVIRFHAQAEATPRSPMRMSSQVRNKKKNGQAVATHAPVRSRTPVPPRTISARERTSDVFRTQPVDLAHSELALMVGTPRLRARESPWQVLRVFGHFSFDSPDFLDGRKLNRWAMIKFRTER</sequence>
<dbReference type="AlphaFoldDB" id="A0AAD7NFQ9"/>
<protein>
    <submittedName>
        <fullName evidence="2">Uncharacterized protein</fullName>
    </submittedName>
</protein>
<accession>A0AAD7NFQ9</accession>
<evidence type="ECO:0000313" key="2">
    <source>
        <dbReference type="EMBL" id="KAJ7760347.1"/>
    </source>
</evidence>
<reference evidence="2" key="1">
    <citation type="submission" date="2023-03" db="EMBL/GenBank/DDBJ databases">
        <title>Massive genome expansion in bonnet fungi (Mycena s.s.) driven by repeated elements and novel gene families across ecological guilds.</title>
        <authorList>
            <consortium name="Lawrence Berkeley National Laboratory"/>
            <person name="Harder C.B."/>
            <person name="Miyauchi S."/>
            <person name="Viragh M."/>
            <person name="Kuo A."/>
            <person name="Thoen E."/>
            <person name="Andreopoulos B."/>
            <person name="Lu D."/>
            <person name="Skrede I."/>
            <person name="Drula E."/>
            <person name="Henrissat B."/>
            <person name="Morin E."/>
            <person name="Kohler A."/>
            <person name="Barry K."/>
            <person name="LaButti K."/>
            <person name="Morin E."/>
            <person name="Salamov A."/>
            <person name="Lipzen A."/>
            <person name="Mereny Z."/>
            <person name="Hegedus B."/>
            <person name="Baldrian P."/>
            <person name="Stursova M."/>
            <person name="Weitz H."/>
            <person name="Taylor A."/>
            <person name="Grigoriev I.V."/>
            <person name="Nagy L.G."/>
            <person name="Martin F."/>
            <person name="Kauserud H."/>
        </authorList>
    </citation>
    <scope>NUCLEOTIDE SEQUENCE</scope>
    <source>
        <strain evidence="2">CBHHK182m</strain>
    </source>
</reference>
<feature type="region of interest" description="Disordered" evidence="1">
    <location>
        <begin position="57"/>
        <end position="95"/>
    </location>
</feature>
<gene>
    <name evidence="2" type="ORF">B0H16DRAFT_1688678</name>
</gene>
<keyword evidence="3" id="KW-1185">Reference proteome</keyword>
<organism evidence="2 3">
    <name type="scientific">Mycena metata</name>
    <dbReference type="NCBI Taxonomy" id="1033252"/>
    <lineage>
        <taxon>Eukaryota</taxon>
        <taxon>Fungi</taxon>
        <taxon>Dikarya</taxon>
        <taxon>Basidiomycota</taxon>
        <taxon>Agaricomycotina</taxon>
        <taxon>Agaricomycetes</taxon>
        <taxon>Agaricomycetidae</taxon>
        <taxon>Agaricales</taxon>
        <taxon>Marasmiineae</taxon>
        <taxon>Mycenaceae</taxon>
        <taxon>Mycena</taxon>
    </lineage>
</organism>
<evidence type="ECO:0000256" key="1">
    <source>
        <dbReference type="SAM" id="MobiDB-lite"/>
    </source>
</evidence>
<proteinExistence type="predicted"/>
<evidence type="ECO:0000313" key="3">
    <source>
        <dbReference type="Proteomes" id="UP001215598"/>
    </source>
</evidence>